<dbReference type="InterPro" id="IPR008921">
    <property type="entry name" value="DNA_pol3_clamp-load_cplx_C"/>
</dbReference>
<comment type="catalytic activity">
    <reaction evidence="8">
        <text>DNA(n) + a 2'-deoxyribonucleoside 5'-triphosphate = DNA(n+1) + diphosphate</text>
        <dbReference type="Rhea" id="RHEA:22508"/>
        <dbReference type="Rhea" id="RHEA-COMP:17339"/>
        <dbReference type="Rhea" id="RHEA-COMP:17340"/>
        <dbReference type="ChEBI" id="CHEBI:33019"/>
        <dbReference type="ChEBI" id="CHEBI:61560"/>
        <dbReference type="ChEBI" id="CHEBI:173112"/>
        <dbReference type="EC" id="2.7.7.7"/>
    </reaction>
</comment>
<keyword evidence="4 11" id="KW-0548">Nucleotidyltransferase</keyword>
<dbReference type="PANTHER" id="PTHR34388:SF1">
    <property type="entry name" value="DNA POLYMERASE III SUBUNIT DELTA"/>
    <property type="match status" value="1"/>
</dbReference>
<evidence type="ECO:0000256" key="2">
    <source>
        <dbReference type="ARBA" id="ARBA00017703"/>
    </source>
</evidence>
<evidence type="ECO:0000313" key="11">
    <source>
        <dbReference type="EMBL" id="MCQ5121542.1"/>
    </source>
</evidence>
<protein>
    <recommendedName>
        <fullName evidence="2">DNA polymerase III subunit delta</fullName>
        <ecNumber evidence="1">2.7.7.7</ecNumber>
    </recommendedName>
</protein>
<evidence type="ECO:0000259" key="9">
    <source>
        <dbReference type="Pfam" id="PF06144"/>
    </source>
</evidence>
<dbReference type="Pfam" id="PF06144">
    <property type="entry name" value="DNA_pol3_delta"/>
    <property type="match status" value="1"/>
</dbReference>
<reference evidence="11 12" key="1">
    <citation type="submission" date="2022-06" db="EMBL/GenBank/DDBJ databases">
        <title>Isolation of gut microbiota from human fecal samples.</title>
        <authorList>
            <person name="Pamer E.G."/>
            <person name="Barat B."/>
            <person name="Waligurski E."/>
            <person name="Medina S."/>
            <person name="Paddock L."/>
            <person name="Mostad J."/>
        </authorList>
    </citation>
    <scope>NUCLEOTIDE SEQUENCE [LARGE SCALE GENOMIC DNA]</scope>
    <source>
        <strain evidence="11 12">DFI.6.1</strain>
    </source>
</reference>
<keyword evidence="6" id="KW-0239">DNA-directed DNA polymerase</keyword>
<dbReference type="Pfam" id="PF21694">
    <property type="entry name" value="DNA_pol3_delta_C"/>
    <property type="match status" value="1"/>
</dbReference>
<evidence type="ECO:0000313" key="12">
    <source>
        <dbReference type="Proteomes" id="UP001524435"/>
    </source>
</evidence>
<dbReference type="Gene3D" id="1.20.272.10">
    <property type="match status" value="1"/>
</dbReference>
<keyword evidence="5" id="KW-0235">DNA replication</keyword>
<dbReference type="EC" id="2.7.7.7" evidence="1"/>
<gene>
    <name evidence="11" type="primary">holA</name>
    <name evidence="11" type="ORF">NE663_04625</name>
</gene>
<dbReference type="RefSeq" id="WP_178199870.1">
    <property type="nucleotide sequence ID" value="NZ_CALVCM010000028.1"/>
</dbReference>
<dbReference type="InterPro" id="IPR048466">
    <property type="entry name" value="DNA_pol3_delta-like_C"/>
</dbReference>
<dbReference type="Gene3D" id="3.40.50.300">
    <property type="entry name" value="P-loop containing nucleotide triphosphate hydrolases"/>
    <property type="match status" value="1"/>
</dbReference>
<dbReference type="InterPro" id="IPR005790">
    <property type="entry name" value="DNA_polIII_delta"/>
</dbReference>
<accession>A0ABT1SJY7</accession>
<keyword evidence="12" id="KW-1185">Reference proteome</keyword>
<evidence type="ECO:0000256" key="6">
    <source>
        <dbReference type="ARBA" id="ARBA00022932"/>
    </source>
</evidence>
<keyword evidence="3 11" id="KW-0808">Transferase</keyword>
<dbReference type="SUPFAM" id="SSF48019">
    <property type="entry name" value="post-AAA+ oligomerization domain-like"/>
    <property type="match status" value="1"/>
</dbReference>
<proteinExistence type="inferred from homology"/>
<dbReference type="GO" id="GO:0003887">
    <property type="term" value="F:DNA-directed DNA polymerase activity"/>
    <property type="evidence" value="ECO:0007669"/>
    <property type="project" value="UniProtKB-EC"/>
</dbReference>
<evidence type="ECO:0000256" key="7">
    <source>
        <dbReference type="ARBA" id="ARBA00034754"/>
    </source>
</evidence>
<evidence type="ECO:0000256" key="8">
    <source>
        <dbReference type="ARBA" id="ARBA00049244"/>
    </source>
</evidence>
<evidence type="ECO:0000256" key="5">
    <source>
        <dbReference type="ARBA" id="ARBA00022705"/>
    </source>
</evidence>
<comment type="similarity">
    <text evidence="7">Belongs to the DNA polymerase HolA subunit family.</text>
</comment>
<evidence type="ECO:0000259" key="10">
    <source>
        <dbReference type="Pfam" id="PF21694"/>
    </source>
</evidence>
<dbReference type="EMBL" id="JANGCH010000004">
    <property type="protein sequence ID" value="MCQ5121542.1"/>
    <property type="molecule type" value="Genomic_DNA"/>
</dbReference>
<dbReference type="InterPro" id="IPR010372">
    <property type="entry name" value="DNA_pol3_delta_N"/>
</dbReference>
<feature type="domain" description="DNA polymerase III delta subunit-like C-terminal" evidence="10">
    <location>
        <begin position="194"/>
        <end position="313"/>
    </location>
</feature>
<comment type="caution">
    <text evidence="11">The sequence shown here is derived from an EMBL/GenBank/DDBJ whole genome shotgun (WGS) entry which is preliminary data.</text>
</comment>
<evidence type="ECO:0000256" key="4">
    <source>
        <dbReference type="ARBA" id="ARBA00022695"/>
    </source>
</evidence>
<feature type="domain" description="DNA polymerase III delta N-terminal" evidence="9">
    <location>
        <begin position="3"/>
        <end position="120"/>
    </location>
</feature>
<name>A0ABT1SJY7_9FIRM</name>
<dbReference type="Proteomes" id="UP001524435">
    <property type="component" value="Unassembled WGS sequence"/>
</dbReference>
<dbReference type="NCBIfam" id="TIGR01128">
    <property type="entry name" value="holA"/>
    <property type="match status" value="1"/>
</dbReference>
<evidence type="ECO:0000256" key="1">
    <source>
        <dbReference type="ARBA" id="ARBA00012417"/>
    </source>
</evidence>
<evidence type="ECO:0000256" key="3">
    <source>
        <dbReference type="ARBA" id="ARBA00022679"/>
    </source>
</evidence>
<dbReference type="PANTHER" id="PTHR34388">
    <property type="entry name" value="DNA POLYMERASE III SUBUNIT DELTA"/>
    <property type="match status" value="1"/>
</dbReference>
<dbReference type="SUPFAM" id="SSF52540">
    <property type="entry name" value="P-loop containing nucleoside triphosphate hydrolases"/>
    <property type="match status" value="1"/>
</dbReference>
<sequence>MNYVLYGEEHYLLKEALEKIKKEAGCDQNAMNLITYHARQDKLRAVLDDAMTVPFFAEQKVIVVDHCDFLCAKATSDWNLEELLAYLRKPLASTVLVLLVHHDKLDTRKKGVKEIQKLCRCLSFAKLDEQRKSAVLRELIRQKKIRIDEPAFHVLELRLPADLQVIHQQLDKLALYGDFVDEKIAMAMVPKPLEEDVFAMVNAIIAGKMKQAFALYRDLEALHHDAIYLLAVLASQLRFLYQVAVLMRKGYRQAEIADYLHAHPYRVKLSMQSVQLLSPNQLWKLLAKCAQLDQNMKAGKIDKRLGFELLLLDIRRDQL</sequence>
<organism evidence="11 12">
    <name type="scientific">Massilicoli timonensis</name>
    <dbReference type="NCBI Taxonomy" id="2015901"/>
    <lineage>
        <taxon>Bacteria</taxon>
        <taxon>Bacillati</taxon>
        <taxon>Bacillota</taxon>
        <taxon>Erysipelotrichia</taxon>
        <taxon>Erysipelotrichales</taxon>
        <taxon>Erysipelotrichaceae</taxon>
        <taxon>Massilicoli</taxon>
    </lineage>
</organism>
<dbReference type="InterPro" id="IPR027417">
    <property type="entry name" value="P-loop_NTPase"/>
</dbReference>